<dbReference type="PROSITE" id="PS50084">
    <property type="entry name" value="KH_TYPE_1"/>
    <property type="match status" value="1"/>
</dbReference>
<evidence type="ECO:0000313" key="9">
    <source>
        <dbReference type="EMBL" id="KAL1495897.1"/>
    </source>
</evidence>
<feature type="compositionally biased region" description="Low complexity" evidence="7">
    <location>
        <begin position="25"/>
        <end position="46"/>
    </location>
</feature>
<keyword evidence="2 6" id="KW-0863">Zinc-finger</keyword>
<comment type="subcellular location">
    <subcellularLocation>
        <location evidence="6">Nucleus</location>
    </subcellularLocation>
</comment>
<dbReference type="InterPro" id="IPR032570">
    <property type="entry name" value="SF1-HH"/>
</dbReference>
<dbReference type="PRINTS" id="PR01217">
    <property type="entry name" value="PRICHEXTENSN"/>
</dbReference>
<dbReference type="InterPro" id="IPR055256">
    <property type="entry name" value="KH_1_KHDC4/BBP-like"/>
</dbReference>
<reference evidence="9 10" key="1">
    <citation type="journal article" date="2024" name="Science">
        <title>Giant polyketide synthase enzymes in the biosynthesis of giant marine polyether toxins.</title>
        <authorList>
            <person name="Fallon T.R."/>
            <person name="Shende V.V."/>
            <person name="Wierzbicki I.H."/>
            <person name="Pendleton A.L."/>
            <person name="Watervoot N.F."/>
            <person name="Auber R.P."/>
            <person name="Gonzalez D.J."/>
            <person name="Wisecaver J.H."/>
            <person name="Moore B.S."/>
        </authorList>
    </citation>
    <scope>NUCLEOTIDE SEQUENCE [LARGE SCALE GENOMIC DNA]</scope>
    <source>
        <strain evidence="9 10">12B1</strain>
    </source>
</reference>
<keyword evidence="6" id="KW-0508">mRNA splicing</keyword>
<dbReference type="Gene3D" id="3.30.1370.10">
    <property type="entry name" value="K Homology domain, type 1"/>
    <property type="match status" value="1"/>
</dbReference>
<evidence type="ECO:0000256" key="3">
    <source>
        <dbReference type="ARBA" id="ARBA00022833"/>
    </source>
</evidence>
<keyword evidence="6" id="KW-0539">Nucleus</keyword>
<dbReference type="CDD" id="cd02395">
    <property type="entry name" value="KH-I_BBP"/>
    <property type="match status" value="1"/>
</dbReference>
<keyword evidence="6" id="KW-0507">mRNA processing</keyword>
<dbReference type="GO" id="GO:0045131">
    <property type="term" value="F:pre-mRNA branch point binding"/>
    <property type="evidence" value="ECO:0007669"/>
    <property type="project" value="UniProtKB-UniRule"/>
</dbReference>
<keyword evidence="4 5" id="KW-0694">RNA-binding</keyword>
<dbReference type="InterPro" id="IPR036612">
    <property type="entry name" value="KH_dom_type_1_sf"/>
</dbReference>
<feature type="compositionally biased region" description="Pro residues" evidence="7">
    <location>
        <begin position="465"/>
        <end position="485"/>
    </location>
</feature>
<feature type="compositionally biased region" description="Low complexity" evidence="7">
    <location>
        <begin position="365"/>
        <end position="375"/>
    </location>
</feature>
<evidence type="ECO:0000256" key="6">
    <source>
        <dbReference type="RuleBase" id="RU367126"/>
    </source>
</evidence>
<dbReference type="SUPFAM" id="SSF54791">
    <property type="entry name" value="Eukaryotic type KH-domain (KH-domain type I)"/>
    <property type="match status" value="1"/>
</dbReference>
<evidence type="ECO:0000256" key="2">
    <source>
        <dbReference type="ARBA" id="ARBA00022771"/>
    </source>
</evidence>
<evidence type="ECO:0000256" key="4">
    <source>
        <dbReference type="ARBA" id="ARBA00022884"/>
    </source>
</evidence>
<dbReference type="SMART" id="SM00322">
    <property type="entry name" value="KH"/>
    <property type="match status" value="1"/>
</dbReference>
<keyword evidence="1 6" id="KW-0479">Metal-binding</keyword>
<dbReference type="GO" id="GO:0003729">
    <property type="term" value="F:mRNA binding"/>
    <property type="evidence" value="ECO:0007669"/>
    <property type="project" value="TreeGrafter"/>
</dbReference>
<dbReference type="InterPro" id="IPR004087">
    <property type="entry name" value="KH_dom"/>
</dbReference>
<evidence type="ECO:0000259" key="8">
    <source>
        <dbReference type="SMART" id="SM00322"/>
    </source>
</evidence>
<dbReference type="PANTHER" id="PTHR11208">
    <property type="entry name" value="RNA-BINDING PROTEIN RELATED"/>
    <property type="match status" value="1"/>
</dbReference>
<dbReference type="AlphaFoldDB" id="A0AB34IDP9"/>
<feature type="compositionally biased region" description="Pro residues" evidence="7">
    <location>
        <begin position="395"/>
        <end position="440"/>
    </location>
</feature>
<organism evidence="9 10">
    <name type="scientific">Prymnesium parvum</name>
    <name type="common">Toxic golden alga</name>
    <dbReference type="NCBI Taxonomy" id="97485"/>
    <lineage>
        <taxon>Eukaryota</taxon>
        <taxon>Haptista</taxon>
        <taxon>Haptophyta</taxon>
        <taxon>Prymnesiophyceae</taxon>
        <taxon>Prymnesiales</taxon>
        <taxon>Prymnesiaceae</taxon>
        <taxon>Prymnesium</taxon>
    </lineage>
</organism>
<dbReference type="GO" id="GO:0005681">
    <property type="term" value="C:spliceosomal complex"/>
    <property type="evidence" value="ECO:0007669"/>
    <property type="project" value="UniProtKB-KW"/>
</dbReference>
<dbReference type="PANTHER" id="PTHR11208:SF45">
    <property type="entry name" value="SPLICING FACTOR 1"/>
    <property type="match status" value="1"/>
</dbReference>
<accession>A0AB34IDP9</accession>
<evidence type="ECO:0000256" key="7">
    <source>
        <dbReference type="SAM" id="MobiDB-lite"/>
    </source>
</evidence>
<evidence type="ECO:0000256" key="1">
    <source>
        <dbReference type="ARBA" id="ARBA00022723"/>
    </source>
</evidence>
<dbReference type="Pfam" id="PF16275">
    <property type="entry name" value="SF1-HH"/>
    <property type="match status" value="1"/>
</dbReference>
<dbReference type="InterPro" id="IPR047086">
    <property type="entry name" value="SF1-HH_sf"/>
</dbReference>
<sequence>MSADAPLNNMPDEGAPSPAQEEGGTTADTNTARRATDEAPATAAETGSAKQRRSRWGGKALAEDSGGADEGGAKKRSRWGTKTQQVVDPVVLAVQLGLPLATLQHMSAEQQEMLPQLKKKIDEIDILLRLPDCGVSEIPLERRSPSPDPIFDKTGTRVNSREARRRQELERERAELMDSLKPKAPQRQWRKIMVPVDKYPGYNFFGALIGPRGNAQKRMERESGCKIVIRGKGAIKDGMGRHDGKPLGPEDDEPMHVLIEGPDEESVEKGQEMVEQVLNPYSDGAVQQKEKQMRELAIINGTLKEEEAGVNPATWGNAAAKGALFNPARAGAHSSCGASAPAMDDEYASFMAELGGGEPPPPPAVDAAALASQAPWARPEADGGIGGANKAAIPPAAPPGPRPPAPWAAPPGAMPPRPPPGPYGLPPVPPGMPMRPPGPPGWQSMPPSFAAPPGYPPMGMMRPPSYGPPGFGAPPPQGYPVPPPGFGMSNTLDIPPPPPPDDIPPPPPPPPDE</sequence>
<dbReference type="Gene3D" id="6.10.140.1790">
    <property type="match status" value="1"/>
</dbReference>
<feature type="region of interest" description="Disordered" evidence="7">
    <location>
        <begin position="352"/>
        <end position="445"/>
    </location>
</feature>
<comment type="function">
    <text evidence="6">Necessary for the splicing of pre-mRNA. Has a role in the recognition of the branch site (5'-UACUAAC-3'), the pyrimidine tract and the 3'-splice site at the 3'-end of introns.</text>
</comment>
<comment type="similarity">
    <text evidence="6">Belongs to the BBP/SF1 family.</text>
</comment>
<feature type="region of interest" description="Disordered" evidence="7">
    <location>
        <begin position="1"/>
        <end position="81"/>
    </location>
</feature>
<comment type="caution">
    <text evidence="9">The sequence shown here is derived from an EMBL/GenBank/DDBJ whole genome shotgun (WGS) entry which is preliminary data.</text>
</comment>
<proteinExistence type="inferred from homology"/>
<dbReference type="EMBL" id="JBGBPQ010000030">
    <property type="protein sequence ID" value="KAL1495897.1"/>
    <property type="molecule type" value="Genomic_DNA"/>
</dbReference>
<gene>
    <name evidence="9" type="ORF">AB1Y20_014541</name>
</gene>
<feature type="compositionally biased region" description="Pro residues" evidence="7">
    <location>
        <begin position="494"/>
        <end position="513"/>
    </location>
</feature>
<evidence type="ECO:0000256" key="5">
    <source>
        <dbReference type="PROSITE-ProRule" id="PRU00117"/>
    </source>
</evidence>
<feature type="region of interest" description="Disordered" evidence="7">
    <location>
        <begin position="461"/>
        <end position="513"/>
    </location>
</feature>
<dbReference type="GO" id="GO:0000398">
    <property type="term" value="P:mRNA splicing, via spliceosome"/>
    <property type="evidence" value="ECO:0007669"/>
    <property type="project" value="UniProtKB-UniRule"/>
</dbReference>
<keyword evidence="6" id="KW-0747">Spliceosome</keyword>
<dbReference type="Proteomes" id="UP001515480">
    <property type="component" value="Unassembled WGS sequence"/>
</dbReference>
<keyword evidence="3 6" id="KW-0862">Zinc</keyword>
<dbReference type="GO" id="GO:0008270">
    <property type="term" value="F:zinc ion binding"/>
    <property type="evidence" value="ECO:0007669"/>
    <property type="project" value="UniProtKB-UniRule"/>
</dbReference>
<dbReference type="Pfam" id="PF22675">
    <property type="entry name" value="KH-I_KHDC4-BBP"/>
    <property type="match status" value="1"/>
</dbReference>
<dbReference type="GO" id="GO:0048024">
    <property type="term" value="P:regulation of mRNA splicing, via spliceosome"/>
    <property type="evidence" value="ECO:0007669"/>
    <property type="project" value="TreeGrafter"/>
</dbReference>
<feature type="region of interest" description="Disordered" evidence="7">
    <location>
        <begin position="139"/>
        <end position="167"/>
    </location>
</feature>
<keyword evidence="10" id="KW-1185">Reference proteome</keyword>
<name>A0AB34IDP9_PRYPA</name>
<protein>
    <recommendedName>
        <fullName evidence="6">Branchpoint-bridging protein</fullName>
    </recommendedName>
</protein>
<feature type="domain" description="K Homology" evidence="8">
    <location>
        <begin position="188"/>
        <end position="279"/>
    </location>
</feature>
<dbReference type="InterPro" id="IPR045071">
    <property type="entry name" value="BBP-like"/>
</dbReference>
<evidence type="ECO:0000313" key="10">
    <source>
        <dbReference type="Proteomes" id="UP001515480"/>
    </source>
</evidence>